<proteinExistence type="predicted"/>
<feature type="domain" description="DUF6377" evidence="2">
    <location>
        <begin position="252"/>
        <end position="506"/>
    </location>
</feature>
<keyword evidence="1" id="KW-1133">Transmembrane helix</keyword>
<evidence type="ECO:0000313" key="4">
    <source>
        <dbReference type="Proteomes" id="UP000184480"/>
    </source>
</evidence>
<sequence>MNKFLLILLTCCTSLYSQSKMEKDSVLNLLNKEINNKQVYMEQKELKIKSLKQLLGTQNLPDNQEYDINIKLSNEYQKYQIDSAILYIEKNKTIAAKSGNKNRIDETSLRLSLLYSASGMYIESKSILDNTDRKKLSKDLLPLYFETYSQFYGHYAQSNNRHTYFQKNEAFRDSLLAILDTGSIKYQITYTEKILYQGQFEIANNRLLKLLEKISPEDPDYGLVTYLLGTVYKNKRDHELQKHYYAISAICDIRNATKDNASLQSLASTFYEEGNIDQAYKFTKAAIEDAVFCNVRFRTIEISEFFSIINTAYLAKEYKQKSELKLFLIFTSIFIVCLIAAVVYVYVQMRRISRIRKELYRANVKLINLNEDITATNNQLNNVNFQLSESNHIKEEYIAHFFDLCSAYITKLEDYRKALNKRASNNQLDELFKMLKSTTIVDNELEDLYKKFDNIFISLYPTFVEDFNSLLIKEEQIQLKPGEQLNTELRIFALIRLGITDSVKIAGFLRYSLSTIYNYRTKGRNKAAVSRDEFEDWVMKIGVIQKNR</sequence>
<reference evidence="4" key="1">
    <citation type="submission" date="2016-11" db="EMBL/GenBank/DDBJ databases">
        <authorList>
            <person name="Varghese N."/>
            <person name="Submissions S."/>
        </authorList>
    </citation>
    <scope>NUCLEOTIDE SEQUENCE [LARGE SCALE GENOMIC DNA]</scope>
    <source>
        <strain evidence="4">DSM 27370</strain>
    </source>
</reference>
<keyword evidence="1" id="KW-0472">Membrane</keyword>
<evidence type="ECO:0000256" key="1">
    <source>
        <dbReference type="SAM" id="Phobius"/>
    </source>
</evidence>
<dbReference type="Pfam" id="PF19904">
    <property type="entry name" value="DUF6377"/>
    <property type="match status" value="1"/>
</dbReference>
<feature type="transmembrane region" description="Helical" evidence="1">
    <location>
        <begin position="326"/>
        <end position="347"/>
    </location>
</feature>
<accession>A0A1M5F9V0</accession>
<evidence type="ECO:0000313" key="3">
    <source>
        <dbReference type="EMBL" id="SHF88305.1"/>
    </source>
</evidence>
<organism evidence="3 4">
    <name type="scientific">Dysgonomonas macrotermitis</name>
    <dbReference type="NCBI Taxonomy" id="1346286"/>
    <lineage>
        <taxon>Bacteria</taxon>
        <taxon>Pseudomonadati</taxon>
        <taxon>Bacteroidota</taxon>
        <taxon>Bacteroidia</taxon>
        <taxon>Bacteroidales</taxon>
        <taxon>Dysgonomonadaceae</taxon>
        <taxon>Dysgonomonas</taxon>
    </lineage>
</organism>
<name>A0A1M5F9V0_9BACT</name>
<keyword evidence="4" id="KW-1185">Reference proteome</keyword>
<dbReference type="InterPro" id="IPR045957">
    <property type="entry name" value="DUF6377"/>
</dbReference>
<dbReference type="OrthoDB" id="1044679at2"/>
<dbReference type="Proteomes" id="UP000184480">
    <property type="component" value="Unassembled WGS sequence"/>
</dbReference>
<keyword evidence="1" id="KW-0812">Transmembrane</keyword>
<dbReference type="AlphaFoldDB" id="A0A1M5F9V0"/>
<dbReference type="EMBL" id="FQUC01000011">
    <property type="protein sequence ID" value="SHF88305.1"/>
    <property type="molecule type" value="Genomic_DNA"/>
</dbReference>
<dbReference type="RefSeq" id="WP_062178915.1">
    <property type="nucleotide sequence ID" value="NZ_BBXL01000006.1"/>
</dbReference>
<evidence type="ECO:0000259" key="2">
    <source>
        <dbReference type="Pfam" id="PF19904"/>
    </source>
</evidence>
<gene>
    <name evidence="3" type="ORF">SAMN05444362_111102</name>
</gene>
<protein>
    <recommendedName>
        <fullName evidence="2">DUF6377 domain-containing protein</fullName>
    </recommendedName>
</protein>
<dbReference type="STRING" id="1346286.SAMN05444362_111102"/>